<name>A0A068R157_9GAMM</name>
<proteinExistence type="predicted"/>
<dbReference type="OrthoDB" id="9813719at2"/>
<evidence type="ECO:0000313" key="1">
    <source>
        <dbReference type="EMBL" id="CDG21042.1"/>
    </source>
</evidence>
<protein>
    <submittedName>
        <fullName evidence="1">Uncharacterized protein</fullName>
    </submittedName>
</protein>
<dbReference type="STRING" id="1354304.XPG1_1387"/>
<reference evidence="1 2" key="1">
    <citation type="submission" date="2013-07" db="EMBL/GenBank/DDBJ databases">
        <authorList>
            <person name="Genoscope - CEA"/>
        </authorList>
    </citation>
    <scope>NUCLEOTIDE SEQUENCE [LARGE SCALE GENOMIC DNA]</scope>
    <source>
        <strain evidence="1 2">G6</strain>
    </source>
</reference>
<evidence type="ECO:0000313" key="2">
    <source>
        <dbReference type="Proteomes" id="UP000032735"/>
    </source>
</evidence>
<dbReference type="HOGENOM" id="CLU_2108086_0_0_6"/>
<dbReference type="KEGG" id="xpo:XPG1_1387"/>
<keyword evidence="2" id="KW-1185">Reference proteome</keyword>
<dbReference type="AlphaFoldDB" id="A0A068R157"/>
<dbReference type="Proteomes" id="UP000032735">
    <property type="component" value="Chromosome"/>
</dbReference>
<organism evidence="1 2">
    <name type="scientific">Xenorhabdus poinarii G6</name>
    <dbReference type="NCBI Taxonomy" id="1354304"/>
    <lineage>
        <taxon>Bacteria</taxon>
        <taxon>Pseudomonadati</taxon>
        <taxon>Pseudomonadota</taxon>
        <taxon>Gammaproteobacteria</taxon>
        <taxon>Enterobacterales</taxon>
        <taxon>Morganellaceae</taxon>
        <taxon>Xenorhabdus</taxon>
    </lineage>
</organism>
<dbReference type="EMBL" id="FO704551">
    <property type="protein sequence ID" value="CDG21042.1"/>
    <property type="molecule type" value="Genomic_DNA"/>
</dbReference>
<sequence length="115" mass="13686">MDVKNISQHPNKLIGELREDNYRLRQQLLITRQTLSSTNHRLSLAQAELSLRNFDISCIPPIPISPQIREWMDWYGVPWETLYCQICRSWFSDLDSAFPYHLEGCRCKCNEEQER</sequence>
<accession>A0A068R157</accession>
<gene>
    <name evidence="1" type="ORF">XPG1_1387</name>
</gene>
<dbReference type="RefSeq" id="WP_045958310.1">
    <property type="nucleotide sequence ID" value="NZ_FO704551.1"/>
</dbReference>